<comment type="similarity">
    <text evidence="5 16">Belongs to the CDS family.</text>
</comment>
<comment type="catalytic activity">
    <reaction evidence="1 16">
        <text>a 1,2-diacyl-sn-glycero-3-phosphate + CTP + H(+) = a CDP-1,2-diacyl-sn-glycerol + diphosphate</text>
        <dbReference type="Rhea" id="RHEA:16229"/>
        <dbReference type="ChEBI" id="CHEBI:15378"/>
        <dbReference type="ChEBI" id="CHEBI:33019"/>
        <dbReference type="ChEBI" id="CHEBI:37563"/>
        <dbReference type="ChEBI" id="CHEBI:58332"/>
        <dbReference type="ChEBI" id="CHEBI:58608"/>
        <dbReference type="EC" id="2.7.7.41"/>
    </reaction>
</comment>
<sequence>MATTSYFQLHRCSPIPLSLSSSCCCPCRPSPSKTLVLTRPRAKLGHLDLLFDGNRRALGLGRNGASASRRLIAVAARAEPEQLGEDNAHQEVHKGHKLSMNEDAVSEHQQKATAVAAAVFVGAREYFELVRSHGITAGMTPPPRYVSRVCSVICALMPLVTLYRGQIDVSVTSAAFFVAMALLLQRGNPRFAQLSSTMFGLFYCGYLPCFWVKLRCGLAAPALNTSFGSAWPILLGGQAHWTVGLVATLISFSSIIAADTCAFLGGQAFGRTPLTTVSPKKTWEGTIVGLGGCIATSVVLSRIFCWPKSLLSAIAFGFLNFFGSVFGDLTESMIKRDAGVKDSGSLIPGHGGILDRVDSYMFTGALAYSFVKTFLPLYGV</sequence>
<dbReference type="InterPro" id="IPR000374">
    <property type="entry name" value="PC_trans"/>
</dbReference>
<keyword evidence="11 17" id="KW-1133">Transmembrane helix</keyword>
<evidence type="ECO:0000256" key="4">
    <source>
        <dbReference type="ARBA" id="ARBA00005189"/>
    </source>
</evidence>
<keyword evidence="9 16" id="KW-0812">Transmembrane</keyword>
<dbReference type="EMBL" id="PJQY01001476">
    <property type="protein sequence ID" value="PQQ02344.1"/>
    <property type="molecule type" value="Genomic_DNA"/>
</dbReference>
<feature type="transmembrane region" description="Helical" evidence="17">
    <location>
        <begin position="145"/>
        <end position="163"/>
    </location>
</feature>
<comment type="caution">
    <text evidence="18">The sequence shown here is derived from an EMBL/GenBank/DDBJ whole genome shotgun (WGS) entry which is preliminary data.</text>
</comment>
<dbReference type="EC" id="2.7.7.41" evidence="6 16"/>
<feature type="transmembrane region" description="Helical" evidence="17">
    <location>
        <begin position="243"/>
        <end position="264"/>
    </location>
</feature>
<evidence type="ECO:0000256" key="17">
    <source>
        <dbReference type="SAM" id="Phobius"/>
    </source>
</evidence>
<evidence type="ECO:0000256" key="16">
    <source>
        <dbReference type="RuleBase" id="RU003938"/>
    </source>
</evidence>
<evidence type="ECO:0000256" key="1">
    <source>
        <dbReference type="ARBA" id="ARBA00001698"/>
    </source>
</evidence>
<keyword evidence="14" id="KW-0594">Phospholipid biosynthesis</keyword>
<keyword evidence="19" id="KW-1185">Reference proteome</keyword>
<protein>
    <recommendedName>
        <fullName evidence="6 16">Phosphatidate cytidylyltransferase</fullName>
        <ecNumber evidence="6 16">2.7.7.41</ecNumber>
    </recommendedName>
</protein>
<evidence type="ECO:0000256" key="14">
    <source>
        <dbReference type="ARBA" id="ARBA00023209"/>
    </source>
</evidence>
<dbReference type="GO" id="GO:0016024">
    <property type="term" value="P:CDP-diacylglycerol biosynthetic process"/>
    <property type="evidence" value="ECO:0007669"/>
    <property type="project" value="UniProtKB-UniPathway"/>
</dbReference>
<keyword evidence="13 17" id="KW-0472">Membrane</keyword>
<evidence type="ECO:0000256" key="2">
    <source>
        <dbReference type="ARBA" id="ARBA00004141"/>
    </source>
</evidence>
<keyword evidence="7" id="KW-0444">Lipid biosynthesis</keyword>
<evidence type="ECO:0000256" key="12">
    <source>
        <dbReference type="ARBA" id="ARBA00023098"/>
    </source>
</evidence>
<gene>
    <name evidence="18" type="ORF">Pyn_13706</name>
</gene>
<evidence type="ECO:0000256" key="5">
    <source>
        <dbReference type="ARBA" id="ARBA00010185"/>
    </source>
</evidence>
<accession>A0A314YE11</accession>
<comment type="pathway">
    <text evidence="4">Lipid metabolism.</text>
</comment>
<dbReference type="PROSITE" id="PS01315">
    <property type="entry name" value="CDS"/>
    <property type="match status" value="1"/>
</dbReference>
<evidence type="ECO:0000256" key="11">
    <source>
        <dbReference type="ARBA" id="ARBA00022989"/>
    </source>
</evidence>
<dbReference type="AlphaFoldDB" id="A0A314YE11"/>
<dbReference type="PANTHER" id="PTHR47101">
    <property type="entry name" value="PHOSPHATIDATE CYTIDYLYLTRANSFERASE 5, CHLOROPLASTIC"/>
    <property type="match status" value="1"/>
</dbReference>
<dbReference type="Pfam" id="PF01148">
    <property type="entry name" value="CTP_transf_1"/>
    <property type="match status" value="1"/>
</dbReference>
<evidence type="ECO:0000256" key="13">
    <source>
        <dbReference type="ARBA" id="ARBA00023136"/>
    </source>
</evidence>
<evidence type="ECO:0000313" key="18">
    <source>
        <dbReference type="EMBL" id="PQQ02344.1"/>
    </source>
</evidence>
<evidence type="ECO:0000256" key="8">
    <source>
        <dbReference type="ARBA" id="ARBA00022679"/>
    </source>
</evidence>
<dbReference type="STRING" id="2094558.A0A314YE11"/>
<dbReference type="PANTHER" id="PTHR47101:SF1">
    <property type="entry name" value="PHOSPHATIDATE CYTIDYLYLTRANSFERASE 4, CHLOROPLASTIC"/>
    <property type="match status" value="1"/>
</dbReference>
<name>A0A314YE11_PRUYE</name>
<feature type="transmembrane region" description="Helical" evidence="17">
    <location>
        <begin position="310"/>
        <end position="329"/>
    </location>
</feature>
<evidence type="ECO:0000256" key="9">
    <source>
        <dbReference type="ARBA" id="ARBA00022692"/>
    </source>
</evidence>
<dbReference type="Proteomes" id="UP000250321">
    <property type="component" value="Unassembled WGS sequence"/>
</dbReference>
<dbReference type="OrthoDB" id="10260889at2759"/>
<feature type="transmembrane region" description="Helical" evidence="17">
    <location>
        <begin position="285"/>
        <end position="304"/>
    </location>
</feature>
<comment type="subcellular location">
    <subcellularLocation>
        <location evidence="2">Membrane</location>
        <topology evidence="2">Multi-pass membrane protein</topology>
    </subcellularLocation>
</comment>
<evidence type="ECO:0000256" key="7">
    <source>
        <dbReference type="ARBA" id="ARBA00022516"/>
    </source>
</evidence>
<keyword evidence="12" id="KW-0443">Lipid metabolism</keyword>
<evidence type="ECO:0000256" key="10">
    <source>
        <dbReference type="ARBA" id="ARBA00022695"/>
    </source>
</evidence>
<reference evidence="18 19" key="1">
    <citation type="submission" date="2018-02" db="EMBL/GenBank/DDBJ databases">
        <title>Draft genome of wild Prunus yedoensis var. nudiflora.</title>
        <authorList>
            <person name="Baek S."/>
            <person name="Kim J.-H."/>
            <person name="Choi K."/>
            <person name="Kim G.-B."/>
            <person name="Cho A."/>
            <person name="Jang H."/>
            <person name="Shin C.-H."/>
            <person name="Yu H.-J."/>
            <person name="Mun J.-H."/>
        </authorList>
    </citation>
    <scope>NUCLEOTIDE SEQUENCE [LARGE SCALE GENOMIC DNA]</scope>
    <source>
        <strain evidence="19">cv. Jeju island</strain>
        <tissue evidence="18">Leaf</tissue>
    </source>
</reference>
<evidence type="ECO:0000313" key="19">
    <source>
        <dbReference type="Proteomes" id="UP000250321"/>
    </source>
</evidence>
<evidence type="ECO:0000256" key="15">
    <source>
        <dbReference type="ARBA" id="ARBA00023264"/>
    </source>
</evidence>
<comment type="pathway">
    <text evidence="3 16">Phospholipid metabolism; CDP-diacylglycerol biosynthesis; CDP-diacylglycerol from sn-glycerol 3-phosphate: step 3/3.</text>
</comment>
<proteinExistence type="inferred from homology"/>
<dbReference type="GO" id="GO:0004605">
    <property type="term" value="F:phosphatidate cytidylyltransferase activity"/>
    <property type="evidence" value="ECO:0007669"/>
    <property type="project" value="UniProtKB-EC"/>
</dbReference>
<evidence type="ECO:0000256" key="6">
    <source>
        <dbReference type="ARBA" id="ARBA00012487"/>
    </source>
</evidence>
<keyword evidence="15" id="KW-1208">Phospholipid metabolism</keyword>
<dbReference type="GO" id="GO:0016020">
    <property type="term" value="C:membrane"/>
    <property type="evidence" value="ECO:0007669"/>
    <property type="project" value="UniProtKB-SubCell"/>
</dbReference>
<keyword evidence="8 16" id="KW-0808">Transferase</keyword>
<keyword evidence="10 16" id="KW-0548">Nucleotidyltransferase</keyword>
<organism evidence="18 19">
    <name type="scientific">Prunus yedoensis var. nudiflora</name>
    <dbReference type="NCBI Taxonomy" id="2094558"/>
    <lineage>
        <taxon>Eukaryota</taxon>
        <taxon>Viridiplantae</taxon>
        <taxon>Streptophyta</taxon>
        <taxon>Embryophyta</taxon>
        <taxon>Tracheophyta</taxon>
        <taxon>Spermatophyta</taxon>
        <taxon>Magnoliopsida</taxon>
        <taxon>eudicotyledons</taxon>
        <taxon>Gunneridae</taxon>
        <taxon>Pentapetalae</taxon>
        <taxon>rosids</taxon>
        <taxon>fabids</taxon>
        <taxon>Rosales</taxon>
        <taxon>Rosaceae</taxon>
        <taxon>Amygdaloideae</taxon>
        <taxon>Amygdaleae</taxon>
        <taxon>Prunus</taxon>
    </lineage>
</organism>
<feature type="transmembrane region" description="Helical" evidence="17">
    <location>
        <begin position="199"/>
        <end position="223"/>
    </location>
</feature>
<evidence type="ECO:0000256" key="3">
    <source>
        <dbReference type="ARBA" id="ARBA00005119"/>
    </source>
</evidence>
<dbReference type="UniPathway" id="UPA00557">
    <property type="reaction ID" value="UER00614"/>
</dbReference>